<dbReference type="Proteomes" id="UP000233551">
    <property type="component" value="Unassembled WGS sequence"/>
</dbReference>
<dbReference type="EMBL" id="MTKT01003953">
    <property type="protein sequence ID" value="OWM73033.1"/>
    <property type="molecule type" value="Genomic_DNA"/>
</dbReference>
<evidence type="ECO:0000313" key="5">
    <source>
        <dbReference type="Proteomes" id="UP000233551"/>
    </source>
</evidence>
<evidence type="ECO:0000256" key="1">
    <source>
        <dbReference type="SAM" id="Coils"/>
    </source>
</evidence>
<dbReference type="EMBL" id="PGOL01000523">
    <property type="protein sequence ID" value="PKI69098.1"/>
    <property type="molecule type" value="Genomic_DNA"/>
</dbReference>
<sequence length="297" mass="34341">MADHEGDPYLRDVIKDQLQELEHHIERLDRIMSSVTSEIPGELSNSEEAKAFYSAMDALKMRQEDMRMKLIHLHEAQETEAAIQALRHRVTRLKMEREDAVRRLVFSMIEMEILEAVKQDQNKGDFNGKSITYMRRWLIEKLRTKCDVSKEEVTDVSEKLRQKAPEFEAQLYFLLSQLISMIPGSKEDVIHYDEFKSSLKWLVKDSENKIVQAILDLLNAVERQVGKLGRSSQKVEKGGRVDELFDQLLGNIQLVAYLMEQSHCAEPDISSLGDCIQECEAEQKEIESKIEALKTKD</sequence>
<dbReference type="AlphaFoldDB" id="A0A218WKD0"/>
<keyword evidence="5" id="KW-1185">Reference proteome</keyword>
<reference evidence="4" key="1">
    <citation type="journal article" date="2017" name="Plant J.">
        <title>The pomegranate (Punica granatum L.) genome and the genomics of punicalagin biosynthesis.</title>
        <authorList>
            <person name="Qin G."/>
            <person name="Xu C."/>
            <person name="Ming R."/>
            <person name="Tang H."/>
            <person name="Guyot R."/>
            <person name="Kramer E.M."/>
            <person name="Hu Y."/>
            <person name="Yi X."/>
            <person name="Qi Y."/>
            <person name="Xu X."/>
            <person name="Gao Z."/>
            <person name="Pan H."/>
            <person name="Jian J."/>
            <person name="Tian Y."/>
            <person name="Yue Z."/>
            <person name="Xu Y."/>
        </authorList>
    </citation>
    <scope>NUCLEOTIDE SEQUENCE [LARGE SCALE GENOMIC DNA]</scope>
    <source>
        <strain evidence="4">cv. Dabenzi</strain>
    </source>
</reference>
<comment type="caution">
    <text evidence="2">The sequence shown here is derived from an EMBL/GenBank/DDBJ whole genome shotgun (WGS) entry which is preliminary data.</text>
</comment>
<name>A0A218WKD0_PUNGR</name>
<accession>A0A218WKD0</accession>
<evidence type="ECO:0000313" key="2">
    <source>
        <dbReference type="EMBL" id="OWM73033.1"/>
    </source>
</evidence>
<dbReference type="Proteomes" id="UP000197138">
    <property type="component" value="Unassembled WGS sequence"/>
</dbReference>
<organism evidence="2 4">
    <name type="scientific">Punica granatum</name>
    <name type="common">Pomegranate</name>
    <dbReference type="NCBI Taxonomy" id="22663"/>
    <lineage>
        <taxon>Eukaryota</taxon>
        <taxon>Viridiplantae</taxon>
        <taxon>Streptophyta</taxon>
        <taxon>Embryophyta</taxon>
        <taxon>Tracheophyta</taxon>
        <taxon>Spermatophyta</taxon>
        <taxon>Magnoliopsida</taxon>
        <taxon>eudicotyledons</taxon>
        <taxon>Gunneridae</taxon>
        <taxon>Pentapetalae</taxon>
        <taxon>rosids</taxon>
        <taxon>malvids</taxon>
        <taxon>Myrtales</taxon>
        <taxon>Lythraceae</taxon>
        <taxon>Punica</taxon>
    </lineage>
</organism>
<keyword evidence="1" id="KW-0175">Coiled coil</keyword>
<reference evidence="2" key="2">
    <citation type="submission" date="2017-06" db="EMBL/GenBank/DDBJ databases">
        <title>The pomegranate genome and the genomics of punicalagin biosynthesis.</title>
        <authorList>
            <person name="Xu C."/>
        </authorList>
    </citation>
    <scope>NUCLEOTIDE SEQUENCE [LARGE SCALE GENOMIC DNA]</scope>
    <source>
        <tissue evidence="2">Fresh leaf</tissue>
    </source>
</reference>
<protein>
    <submittedName>
        <fullName evidence="2">Uncharacterized protein</fullName>
    </submittedName>
</protein>
<feature type="coiled-coil region" evidence="1">
    <location>
        <begin position="76"/>
        <end position="103"/>
    </location>
</feature>
<evidence type="ECO:0000313" key="4">
    <source>
        <dbReference type="Proteomes" id="UP000197138"/>
    </source>
</evidence>
<evidence type="ECO:0000313" key="3">
    <source>
        <dbReference type="EMBL" id="PKI69098.1"/>
    </source>
</evidence>
<feature type="coiled-coil region" evidence="1">
    <location>
        <begin position="11"/>
        <end position="38"/>
    </location>
</feature>
<gene>
    <name evidence="2" type="ORF">CDL15_Pgr001147</name>
    <name evidence="3" type="ORF">CRG98_010567</name>
</gene>
<reference evidence="3 5" key="3">
    <citation type="submission" date="2017-11" db="EMBL/GenBank/DDBJ databases">
        <title>De-novo sequencing of pomegranate (Punica granatum L.) genome.</title>
        <authorList>
            <person name="Akparov Z."/>
            <person name="Amiraslanov A."/>
            <person name="Hajiyeva S."/>
            <person name="Abbasov M."/>
            <person name="Kaur K."/>
            <person name="Hamwieh A."/>
            <person name="Solovyev V."/>
            <person name="Salamov A."/>
            <person name="Braich B."/>
            <person name="Kosarev P."/>
            <person name="Mahmoud A."/>
            <person name="Hajiyev E."/>
            <person name="Babayeva S."/>
            <person name="Izzatullayeva V."/>
            <person name="Mammadov A."/>
            <person name="Mammadov A."/>
            <person name="Sharifova S."/>
            <person name="Ojaghi J."/>
            <person name="Eynullazada K."/>
            <person name="Bayramov B."/>
            <person name="Abdulazimova A."/>
            <person name="Shahmuradov I."/>
        </authorList>
    </citation>
    <scope>NUCLEOTIDE SEQUENCE [LARGE SCALE GENOMIC DNA]</scope>
    <source>
        <strain evidence="3">AG2017</strain>
        <strain evidence="5">cv. AG2017</strain>
        <tissue evidence="3">Leaf</tissue>
    </source>
</reference>
<proteinExistence type="predicted"/>